<evidence type="ECO:0000256" key="1">
    <source>
        <dbReference type="ARBA" id="ARBA00022553"/>
    </source>
</evidence>
<feature type="compositionally biased region" description="Low complexity" evidence="5">
    <location>
        <begin position="67"/>
        <end position="83"/>
    </location>
</feature>
<organism evidence="6 7">
    <name type="scientific">Geranomyces variabilis</name>
    <dbReference type="NCBI Taxonomy" id="109894"/>
    <lineage>
        <taxon>Eukaryota</taxon>
        <taxon>Fungi</taxon>
        <taxon>Fungi incertae sedis</taxon>
        <taxon>Chytridiomycota</taxon>
        <taxon>Chytridiomycota incertae sedis</taxon>
        <taxon>Chytridiomycetes</taxon>
        <taxon>Spizellomycetales</taxon>
        <taxon>Powellomycetaceae</taxon>
        <taxon>Geranomyces</taxon>
    </lineage>
</organism>
<dbReference type="EMBL" id="JADGJQ010000002">
    <property type="protein sequence ID" value="KAJ3185052.1"/>
    <property type="molecule type" value="Genomic_DNA"/>
</dbReference>
<dbReference type="InterPro" id="IPR001680">
    <property type="entry name" value="WD40_rpt"/>
</dbReference>
<feature type="repeat" description="WD" evidence="4">
    <location>
        <begin position="321"/>
        <end position="363"/>
    </location>
</feature>
<evidence type="ECO:0000256" key="2">
    <source>
        <dbReference type="ARBA" id="ARBA00022574"/>
    </source>
</evidence>
<name>A0AAD5TUE8_9FUNG</name>
<evidence type="ECO:0000313" key="6">
    <source>
        <dbReference type="EMBL" id="KAJ3185052.1"/>
    </source>
</evidence>
<evidence type="ECO:0000256" key="4">
    <source>
        <dbReference type="PROSITE-ProRule" id="PRU00221"/>
    </source>
</evidence>
<dbReference type="InterPro" id="IPR036322">
    <property type="entry name" value="WD40_repeat_dom_sf"/>
</dbReference>
<gene>
    <name evidence="6" type="ORF">HDU87_002618</name>
</gene>
<dbReference type="SUPFAM" id="SSF50978">
    <property type="entry name" value="WD40 repeat-like"/>
    <property type="match status" value="1"/>
</dbReference>
<dbReference type="Pfam" id="PF00400">
    <property type="entry name" value="WD40"/>
    <property type="match status" value="3"/>
</dbReference>
<accession>A0AAD5TUE8</accession>
<dbReference type="PANTHER" id="PTHR14091:SF0">
    <property type="entry name" value="PERIODIC TRYPTOPHAN PROTEIN 1 HOMOLOG"/>
    <property type="match status" value="1"/>
</dbReference>
<reference evidence="6" key="1">
    <citation type="submission" date="2020-05" db="EMBL/GenBank/DDBJ databases">
        <title>Phylogenomic resolution of chytrid fungi.</title>
        <authorList>
            <person name="Stajich J.E."/>
            <person name="Amses K."/>
            <person name="Simmons R."/>
            <person name="Seto K."/>
            <person name="Myers J."/>
            <person name="Bonds A."/>
            <person name="Quandt C.A."/>
            <person name="Barry K."/>
            <person name="Liu P."/>
            <person name="Grigoriev I."/>
            <person name="Longcore J.E."/>
            <person name="James T.Y."/>
        </authorList>
    </citation>
    <scope>NUCLEOTIDE SEQUENCE</scope>
    <source>
        <strain evidence="6">JEL0379</strain>
    </source>
</reference>
<dbReference type="PROSITE" id="PS50082">
    <property type="entry name" value="WD_REPEATS_2"/>
    <property type="match status" value="3"/>
</dbReference>
<dbReference type="Gene3D" id="2.130.10.10">
    <property type="entry name" value="YVTN repeat-like/Quinoprotein amine dehydrogenase"/>
    <property type="match status" value="2"/>
</dbReference>
<feature type="compositionally biased region" description="Acidic residues" evidence="5">
    <location>
        <begin position="521"/>
        <end position="533"/>
    </location>
</feature>
<dbReference type="PROSITE" id="PS50294">
    <property type="entry name" value="WD_REPEATS_REGION"/>
    <property type="match status" value="2"/>
</dbReference>
<dbReference type="InterPro" id="IPR020472">
    <property type="entry name" value="WD40_PAC1"/>
</dbReference>
<protein>
    <submittedName>
        <fullName evidence="6">Uncharacterized protein</fullName>
    </submittedName>
</protein>
<keyword evidence="7" id="KW-1185">Reference proteome</keyword>
<keyword evidence="1" id="KW-0597">Phosphoprotein</keyword>
<evidence type="ECO:0000256" key="3">
    <source>
        <dbReference type="ARBA" id="ARBA00022737"/>
    </source>
</evidence>
<dbReference type="PRINTS" id="PR00320">
    <property type="entry name" value="GPROTEINBRPT"/>
</dbReference>
<dbReference type="PANTHER" id="PTHR14091">
    <property type="entry name" value="PERIODIC TRYPTOPHAN PROTEIN 1"/>
    <property type="match status" value="1"/>
</dbReference>
<proteinExistence type="predicted"/>
<dbReference type="PROSITE" id="PS00678">
    <property type="entry name" value="WD_REPEATS_1"/>
    <property type="match status" value="2"/>
</dbReference>
<evidence type="ECO:0000256" key="5">
    <source>
        <dbReference type="SAM" id="MobiDB-lite"/>
    </source>
</evidence>
<dbReference type="GO" id="GO:0005634">
    <property type="term" value="C:nucleus"/>
    <property type="evidence" value="ECO:0007669"/>
    <property type="project" value="TreeGrafter"/>
</dbReference>
<feature type="region of interest" description="Disordered" evidence="5">
    <location>
        <begin position="495"/>
        <end position="557"/>
    </location>
</feature>
<evidence type="ECO:0000313" key="7">
    <source>
        <dbReference type="Proteomes" id="UP001212152"/>
    </source>
</evidence>
<dbReference type="InterPro" id="IPR019775">
    <property type="entry name" value="WD40_repeat_CS"/>
</dbReference>
<dbReference type="SMART" id="SM00320">
    <property type="entry name" value="WD40"/>
    <property type="match status" value="5"/>
</dbReference>
<feature type="repeat" description="WD" evidence="4">
    <location>
        <begin position="277"/>
        <end position="319"/>
    </location>
</feature>
<keyword evidence="2 4" id="KW-0853">WD repeat</keyword>
<feature type="region of interest" description="Disordered" evidence="5">
    <location>
        <begin position="249"/>
        <end position="274"/>
    </location>
</feature>
<dbReference type="Proteomes" id="UP001212152">
    <property type="component" value="Unassembled WGS sequence"/>
</dbReference>
<dbReference type="GO" id="GO:0006364">
    <property type="term" value="P:rRNA processing"/>
    <property type="evidence" value="ECO:0007669"/>
    <property type="project" value="InterPro"/>
</dbReference>
<dbReference type="AlphaFoldDB" id="A0AAD5TUE8"/>
<comment type="caution">
    <text evidence="6">The sequence shown here is derived from an EMBL/GenBank/DDBJ whole genome shotgun (WGS) entry which is preliminary data.</text>
</comment>
<feature type="region of interest" description="Disordered" evidence="5">
    <location>
        <begin position="35"/>
        <end position="83"/>
    </location>
</feature>
<dbReference type="InterPro" id="IPR015943">
    <property type="entry name" value="WD40/YVTN_repeat-like_dom_sf"/>
</dbReference>
<sequence length="557" mass="60214">MISSLVWVRQGAAAETPDRYKLTDDEFARVSEKIGAHLSDARDGLSGAKGKAEKGDDEDDEAMSVDGAASPEPSPAPATGAAAVDDELAEYNLDNYDEDSEPEENGEEPSAIPLFSKIQGLTYHGSNEEDPYVVVDDAEDEDEELKEMVVMPGDNLLLAAKTEDEVSHLEVYLYEGDEDNLYVHHDIMLPSYPLCLEWLDFRVGSKKDQSGTGNYVAIGTFDPEVEIWDLDTVDAVYPECILGGAPAGASDAMDGGAGGKKKKKKFGPGRTAKSINPDRHVDAVMSIAWNKVARNLIATGSADTTVKLWDLNSPEKAIRSFSHHKDKVQAVSWNPSEPTVLLSGGYDKRCCAYDTRAPDAVREWKLTADVECIKWDPFHPERFFVSTEDGLVKAFDVRAAGSTPIFTLHAHDGPVSALDVSAVSEGLMVTGSPDRLVKVWNIKDKKPSCLVSRDLDLGKIFATSFSPDAPFAISAAGSKGKVLVWNLEDNAGVRRAFGSSSNSGPAQARAAPRKELTAVASDDEQDDEDEELVLPEGVANMDLDGESEEEDSDGDHV</sequence>
<dbReference type="InterPro" id="IPR044285">
    <property type="entry name" value="PWP1"/>
</dbReference>
<feature type="compositionally biased region" description="Acidic residues" evidence="5">
    <location>
        <begin position="543"/>
        <end position="557"/>
    </location>
</feature>
<keyword evidence="3" id="KW-0677">Repeat</keyword>
<feature type="repeat" description="WD" evidence="4">
    <location>
        <begin position="408"/>
        <end position="443"/>
    </location>
</feature>